<sequence length="163" mass="17806">MQGLAHCLSEPLRLTALILGRTKNSDRTPAPSVCSRLSPKVSRSLRQNYCNGPQPGPPCSDWARLPNRNAATGPLQPFPLVQEYLSRNDSLCRVRGANQGSIQLKLICTPTLEVYSLSPRWSIPNAVPSSLLMLRIIGVSTTPQSTPGVPCMFGRNSHETSER</sequence>
<evidence type="ECO:0000313" key="1">
    <source>
        <dbReference type="EMBL" id="KAK4127226.1"/>
    </source>
</evidence>
<evidence type="ECO:0000313" key="2">
    <source>
        <dbReference type="Proteomes" id="UP001302602"/>
    </source>
</evidence>
<name>A0AAN6U7D4_9PEZI</name>
<accession>A0AAN6U7D4</accession>
<reference evidence="1" key="1">
    <citation type="journal article" date="2023" name="Mol. Phylogenet. Evol.">
        <title>Genome-scale phylogeny and comparative genomics of the fungal order Sordariales.</title>
        <authorList>
            <person name="Hensen N."/>
            <person name="Bonometti L."/>
            <person name="Westerberg I."/>
            <person name="Brannstrom I.O."/>
            <person name="Guillou S."/>
            <person name="Cros-Aarteil S."/>
            <person name="Calhoun S."/>
            <person name="Haridas S."/>
            <person name="Kuo A."/>
            <person name="Mondo S."/>
            <person name="Pangilinan J."/>
            <person name="Riley R."/>
            <person name="LaButti K."/>
            <person name="Andreopoulos B."/>
            <person name="Lipzen A."/>
            <person name="Chen C."/>
            <person name="Yan M."/>
            <person name="Daum C."/>
            <person name="Ng V."/>
            <person name="Clum A."/>
            <person name="Steindorff A."/>
            <person name="Ohm R.A."/>
            <person name="Martin F."/>
            <person name="Silar P."/>
            <person name="Natvig D.O."/>
            <person name="Lalanne C."/>
            <person name="Gautier V."/>
            <person name="Ament-Velasquez S.L."/>
            <person name="Kruys A."/>
            <person name="Hutchinson M.I."/>
            <person name="Powell A.J."/>
            <person name="Barry K."/>
            <person name="Miller A.N."/>
            <person name="Grigoriev I.V."/>
            <person name="Debuchy R."/>
            <person name="Gladieux P."/>
            <person name="Hiltunen Thoren M."/>
            <person name="Johannesson H."/>
        </authorList>
    </citation>
    <scope>NUCLEOTIDE SEQUENCE</scope>
    <source>
        <strain evidence="1">CBS 731.68</strain>
    </source>
</reference>
<dbReference type="RefSeq" id="XP_062650997.1">
    <property type="nucleotide sequence ID" value="XM_062792097.1"/>
</dbReference>
<proteinExistence type="predicted"/>
<comment type="caution">
    <text evidence="1">The sequence shown here is derived from an EMBL/GenBank/DDBJ whole genome shotgun (WGS) entry which is preliminary data.</text>
</comment>
<organism evidence="1 2">
    <name type="scientific">Parathielavia appendiculata</name>
    <dbReference type="NCBI Taxonomy" id="2587402"/>
    <lineage>
        <taxon>Eukaryota</taxon>
        <taxon>Fungi</taxon>
        <taxon>Dikarya</taxon>
        <taxon>Ascomycota</taxon>
        <taxon>Pezizomycotina</taxon>
        <taxon>Sordariomycetes</taxon>
        <taxon>Sordariomycetidae</taxon>
        <taxon>Sordariales</taxon>
        <taxon>Chaetomiaceae</taxon>
        <taxon>Parathielavia</taxon>
    </lineage>
</organism>
<dbReference type="GeneID" id="87828866"/>
<reference evidence="1" key="2">
    <citation type="submission" date="2023-05" db="EMBL/GenBank/DDBJ databases">
        <authorList>
            <consortium name="Lawrence Berkeley National Laboratory"/>
            <person name="Steindorff A."/>
            <person name="Hensen N."/>
            <person name="Bonometti L."/>
            <person name="Westerberg I."/>
            <person name="Brannstrom I.O."/>
            <person name="Guillou S."/>
            <person name="Cros-Aarteil S."/>
            <person name="Calhoun S."/>
            <person name="Haridas S."/>
            <person name="Kuo A."/>
            <person name="Mondo S."/>
            <person name="Pangilinan J."/>
            <person name="Riley R."/>
            <person name="Labutti K."/>
            <person name="Andreopoulos B."/>
            <person name="Lipzen A."/>
            <person name="Chen C."/>
            <person name="Yanf M."/>
            <person name="Daum C."/>
            <person name="Ng V."/>
            <person name="Clum A."/>
            <person name="Ohm R."/>
            <person name="Martin F."/>
            <person name="Silar P."/>
            <person name="Natvig D."/>
            <person name="Lalanne C."/>
            <person name="Gautier V."/>
            <person name="Ament-Velasquez S.L."/>
            <person name="Kruys A."/>
            <person name="Hutchinson M.I."/>
            <person name="Powell A.J."/>
            <person name="Barry K."/>
            <person name="Miller A.N."/>
            <person name="Grigoriev I.V."/>
            <person name="Debuchy R."/>
            <person name="Gladieux P."/>
            <person name="Thoren M.H."/>
            <person name="Johannesson H."/>
        </authorList>
    </citation>
    <scope>NUCLEOTIDE SEQUENCE</scope>
    <source>
        <strain evidence="1">CBS 731.68</strain>
    </source>
</reference>
<dbReference type="EMBL" id="MU853224">
    <property type="protein sequence ID" value="KAK4127226.1"/>
    <property type="molecule type" value="Genomic_DNA"/>
</dbReference>
<protein>
    <submittedName>
        <fullName evidence="1">Uncharacterized protein</fullName>
    </submittedName>
</protein>
<dbReference type="AlphaFoldDB" id="A0AAN6U7D4"/>
<dbReference type="Proteomes" id="UP001302602">
    <property type="component" value="Unassembled WGS sequence"/>
</dbReference>
<keyword evidence="2" id="KW-1185">Reference proteome</keyword>
<gene>
    <name evidence="1" type="ORF">N657DRAFT_641182</name>
</gene>